<evidence type="ECO:0000256" key="1">
    <source>
        <dbReference type="SAM" id="MobiDB-lite"/>
    </source>
</evidence>
<accession>A0A4Y3RMQ5</accession>
<evidence type="ECO:0000313" key="3">
    <source>
        <dbReference type="Proteomes" id="UP000315226"/>
    </source>
</evidence>
<organism evidence="2 3">
    <name type="scientific">Streptomyces gardneri</name>
    <dbReference type="NCBI Taxonomy" id="66892"/>
    <lineage>
        <taxon>Bacteria</taxon>
        <taxon>Bacillati</taxon>
        <taxon>Actinomycetota</taxon>
        <taxon>Actinomycetes</taxon>
        <taxon>Kitasatosporales</taxon>
        <taxon>Streptomycetaceae</taxon>
        <taxon>Streptomyces</taxon>
    </lineage>
</organism>
<dbReference type="EMBL" id="BJMN01000030">
    <property type="protein sequence ID" value="GEB59026.1"/>
    <property type="molecule type" value="Genomic_DNA"/>
</dbReference>
<dbReference type="AlphaFoldDB" id="A0A4Y3RMQ5"/>
<sequence>MSVPVERLAADQAARIDVGLHGPSNWSQLLYTSTKVHKWDVGHLSDGSRNRAGRLAVAVDPVRESPPEKPFGGRRRSKSSPESLRPTYRTDEVTLESRAVSDGMRSHRR</sequence>
<comment type="caution">
    <text evidence="2">The sequence shown here is derived from an EMBL/GenBank/DDBJ whole genome shotgun (WGS) entry which is preliminary data.</text>
</comment>
<dbReference type="Proteomes" id="UP000315226">
    <property type="component" value="Unassembled WGS sequence"/>
</dbReference>
<evidence type="ECO:0000313" key="2">
    <source>
        <dbReference type="EMBL" id="GEB59026.1"/>
    </source>
</evidence>
<name>A0A4Y3RMQ5_9ACTN</name>
<proteinExistence type="predicted"/>
<gene>
    <name evidence="2" type="ORF">SGA01_46310</name>
</gene>
<keyword evidence="3" id="KW-1185">Reference proteome</keyword>
<feature type="region of interest" description="Disordered" evidence="1">
    <location>
        <begin position="42"/>
        <end position="109"/>
    </location>
</feature>
<reference evidence="2 3" key="1">
    <citation type="submission" date="2019-06" db="EMBL/GenBank/DDBJ databases">
        <title>Whole genome shotgun sequence of Streptomyces gardneri NBRC 12865.</title>
        <authorList>
            <person name="Hosoyama A."/>
            <person name="Uohara A."/>
            <person name="Ohji S."/>
            <person name="Ichikawa N."/>
        </authorList>
    </citation>
    <scope>NUCLEOTIDE SEQUENCE [LARGE SCALE GENOMIC DNA]</scope>
    <source>
        <strain evidence="2 3">NBRC 12865</strain>
    </source>
</reference>
<protein>
    <submittedName>
        <fullName evidence="2">Uncharacterized protein</fullName>
    </submittedName>
</protein>